<evidence type="ECO:0000259" key="4">
    <source>
        <dbReference type="PROSITE" id="PS50011"/>
    </source>
</evidence>
<dbReference type="PROSITE" id="PS00108">
    <property type="entry name" value="PROTEIN_KINASE_ST"/>
    <property type="match status" value="1"/>
</dbReference>
<keyword evidence="1" id="KW-0547">Nucleotide-binding</keyword>
<dbReference type="InterPro" id="IPR008271">
    <property type="entry name" value="Ser/Thr_kinase_AS"/>
</dbReference>
<feature type="domain" description="Protein kinase" evidence="4">
    <location>
        <begin position="189"/>
        <end position="455"/>
    </location>
</feature>
<dbReference type="InParanoid" id="A0A067P363"/>
<organism evidence="5 6">
    <name type="scientific">Jaapia argillacea MUCL 33604</name>
    <dbReference type="NCBI Taxonomy" id="933084"/>
    <lineage>
        <taxon>Eukaryota</taxon>
        <taxon>Fungi</taxon>
        <taxon>Dikarya</taxon>
        <taxon>Basidiomycota</taxon>
        <taxon>Agaricomycotina</taxon>
        <taxon>Agaricomycetes</taxon>
        <taxon>Agaricomycetidae</taxon>
        <taxon>Jaapiales</taxon>
        <taxon>Jaapiaceae</taxon>
        <taxon>Jaapia</taxon>
    </lineage>
</organism>
<dbReference type="InterPro" id="IPR051681">
    <property type="entry name" value="Ser/Thr_Kinases-Pseudokinases"/>
</dbReference>
<dbReference type="SMART" id="SM00220">
    <property type="entry name" value="S_TKc"/>
    <property type="match status" value="2"/>
</dbReference>
<dbReference type="EMBL" id="KL197787">
    <property type="protein sequence ID" value="KDQ49363.1"/>
    <property type="molecule type" value="Genomic_DNA"/>
</dbReference>
<dbReference type="InterPro" id="IPR011009">
    <property type="entry name" value="Kinase-like_dom_sf"/>
</dbReference>
<evidence type="ECO:0000256" key="1">
    <source>
        <dbReference type="ARBA" id="ARBA00022741"/>
    </source>
</evidence>
<gene>
    <name evidence="5" type="ORF">JAAARDRAFT_644376</name>
</gene>
<feature type="domain" description="Protein kinase" evidence="4">
    <location>
        <begin position="537"/>
        <end position="828"/>
    </location>
</feature>
<dbReference type="PANTHER" id="PTHR44329:SF298">
    <property type="entry name" value="MIXED LINEAGE KINASE DOMAIN-LIKE PROTEIN"/>
    <property type="match status" value="1"/>
</dbReference>
<name>A0A067P363_9AGAM</name>
<feature type="region of interest" description="Disordered" evidence="3">
    <location>
        <begin position="457"/>
        <end position="486"/>
    </location>
</feature>
<evidence type="ECO:0000313" key="6">
    <source>
        <dbReference type="Proteomes" id="UP000027265"/>
    </source>
</evidence>
<dbReference type="InterPro" id="IPR000719">
    <property type="entry name" value="Prot_kinase_dom"/>
</dbReference>
<dbReference type="InterPro" id="IPR001245">
    <property type="entry name" value="Ser-Thr/Tyr_kinase_cat_dom"/>
</dbReference>
<dbReference type="Proteomes" id="UP000027265">
    <property type="component" value="Unassembled WGS sequence"/>
</dbReference>
<dbReference type="PANTHER" id="PTHR44329">
    <property type="entry name" value="SERINE/THREONINE-PROTEIN KINASE TNNI3K-RELATED"/>
    <property type="match status" value="1"/>
</dbReference>
<dbReference type="PROSITE" id="PS50011">
    <property type="entry name" value="PROTEIN_KINASE_DOM"/>
    <property type="match status" value="2"/>
</dbReference>
<keyword evidence="6" id="KW-1185">Reference proteome</keyword>
<dbReference type="SUPFAM" id="SSF56112">
    <property type="entry name" value="Protein kinase-like (PK-like)"/>
    <property type="match status" value="2"/>
</dbReference>
<dbReference type="Pfam" id="PF07714">
    <property type="entry name" value="PK_Tyr_Ser-Thr"/>
    <property type="match status" value="2"/>
</dbReference>
<evidence type="ECO:0000256" key="3">
    <source>
        <dbReference type="SAM" id="MobiDB-lite"/>
    </source>
</evidence>
<protein>
    <recommendedName>
        <fullName evidence="4">Protein kinase domain-containing protein</fullName>
    </recommendedName>
</protein>
<evidence type="ECO:0000256" key="2">
    <source>
        <dbReference type="ARBA" id="ARBA00022840"/>
    </source>
</evidence>
<proteinExistence type="predicted"/>
<dbReference type="HOGENOM" id="CLU_374713_0_0_1"/>
<dbReference type="AlphaFoldDB" id="A0A067P363"/>
<dbReference type="GO" id="GO:0005524">
    <property type="term" value="F:ATP binding"/>
    <property type="evidence" value="ECO:0007669"/>
    <property type="project" value="UniProtKB-KW"/>
</dbReference>
<evidence type="ECO:0000313" key="5">
    <source>
        <dbReference type="EMBL" id="KDQ49363.1"/>
    </source>
</evidence>
<dbReference type="GO" id="GO:0004674">
    <property type="term" value="F:protein serine/threonine kinase activity"/>
    <property type="evidence" value="ECO:0007669"/>
    <property type="project" value="TreeGrafter"/>
</dbReference>
<accession>A0A067P363</accession>
<keyword evidence="2" id="KW-0067">ATP-binding</keyword>
<reference evidence="6" key="1">
    <citation type="journal article" date="2014" name="Proc. Natl. Acad. Sci. U.S.A.">
        <title>Extensive sampling of basidiomycete genomes demonstrates inadequacy of the white-rot/brown-rot paradigm for wood decay fungi.</title>
        <authorList>
            <person name="Riley R."/>
            <person name="Salamov A.A."/>
            <person name="Brown D.W."/>
            <person name="Nagy L.G."/>
            <person name="Floudas D."/>
            <person name="Held B.W."/>
            <person name="Levasseur A."/>
            <person name="Lombard V."/>
            <person name="Morin E."/>
            <person name="Otillar R."/>
            <person name="Lindquist E.A."/>
            <person name="Sun H."/>
            <person name="LaButti K.M."/>
            <person name="Schmutz J."/>
            <person name="Jabbour D."/>
            <person name="Luo H."/>
            <person name="Baker S.E."/>
            <person name="Pisabarro A.G."/>
            <person name="Walton J.D."/>
            <person name="Blanchette R.A."/>
            <person name="Henrissat B."/>
            <person name="Martin F."/>
            <person name="Cullen D."/>
            <person name="Hibbett D.S."/>
            <person name="Grigoriev I.V."/>
        </authorList>
    </citation>
    <scope>NUCLEOTIDE SEQUENCE [LARGE SCALE GENOMIC DNA]</scope>
    <source>
        <strain evidence="6">MUCL 33604</strain>
    </source>
</reference>
<dbReference type="STRING" id="933084.A0A067P363"/>
<dbReference type="Gene3D" id="1.10.510.10">
    <property type="entry name" value="Transferase(Phosphotransferase) domain 1"/>
    <property type="match status" value="2"/>
</dbReference>
<sequence length="829" mass="94050">MSVVPNQSLAREILRVCDIYAHRLDRELLDLKIDRGSVVQSLRWFGKLGEQLGQWANTDSVHLLLQRESVHAELCRLKENMPQHMYEVACDVSPWPLTLDASTRLHPQADLAEELKNLTCWILSTKKSMDVVRELSSEELQMFLDHLDDILGQLWPDTFDYSQCLCVLRQLCRMSSMLPKCVRLEGEPEKSTESYTFGGICDIFKGTYRGETVAIKILRSYDSNKTDRINKMFFQEAVTWKRLSHQNIVPFRGVSQLTLSPDREVPCLISTWMDRGNILEFLEDYPSHSRIKLLLDCANGLYYLHSVGLLYRELRAANILINDRHQACLYDFTRTSLVHDQPFRRSFQNMTYIRWRAPELASPDAAPSLKSDVYAFAMLMLEVFTGVAPFAAEYPSDLEYALAVFPQRIMPPRPSGAVSAGLSDEIWWIMRSCWDASCRRRPTVFAIRKVLQDVASGCTPETTAPPGTDRPPSPKRRLAPETLQRSFSSPDRMIEEKAAIDTGSDRMHTDNHRLLKKLCIEFNRLPRSYMIPGGLKVLEPYPVASGAFADIFLGEYQNRQVAIKVLTAKTQNLDVVRFRKRLFDEIFVWKRVSEGPPPNIARFIGASVTSAVEGLRPYHVESSFCMISEWMKNGNVLGYLENHPAASRVCILRDVMAGLHHLHGIDVIHGDLKGTNILIDDRGHALLTDFGLTNLAAYDSDIVHSLSTTSARNGSWRWMPPERFDPGQADPTAPKGPTRSGDVYAFGLVIYEVYSDKLPFDWLEEPAVPKVVMEGGRPPRPDEGANRGLSDALWHLAKRCWSQCSADRPDLASVLRALSSECERQRGIR</sequence>
<feature type="region of interest" description="Disordered" evidence="3">
    <location>
        <begin position="717"/>
        <end position="738"/>
    </location>
</feature>
<dbReference type="OrthoDB" id="4062651at2759"/>